<evidence type="ECO:0000256" key="1">
    <source>
        <dbReference type="ARBA" id="ARBA00022723"/>
    </source>
</evidence>
<evidence type="ECO:0000256" key="3">
    <source>
        <dbReference type="ARBA" id="ARBA00022771"/>
    </source>
</evidence>
<dbReference type="FunFam" id="3.30.160.60:FF:000100">
    <property type="entry name" value="Zinc finger 45-like"/>
    <property type="match status" value="1"/>
</dbReference>
<proteinExistence type="predicted"/>
<dbReference type="EMBL" id="RQTK01000904">
    <property type="protein sequence ID" value="RUS73757.1"/>
    <property type="molecule type" value="Genomic_DNA"/>
</dbReference>
<name>A0A3S1B2Y4_ELYCH</name>
<dbReference type="Proteomes" id="UP000271974">
    <property type="component" value="Unassembled WGS sequence"/>
</dbReference>
<evidence type="ECO:0000313" key="9">
    <source>
        <dbReference type="EMBL" id="RUS73757.1"/>
    </source>
</evidence>
<protein>
    <recommendedName>
        <fullName evidence="8">C2H2-type domain-containing protein</fullName>
    </recommendedName>
</protein>
<feature type="region of interest" description="Disordered" evidence="7">
    <location>
        <begin position="178"/>
        <end position="213"/>
    </location>
</feature>
<dbReference type="Pfam" id="PF00096">
    <property type="entry name" value="zf-C2H2"/>
    <property type="match status" value="2"/>
</dbReference>
<dbReference type="PANTHER" id="PTHR24393">
    <property type="entry name" value="ZINC FINGER PROTEIN"/>
    <property type="match status" value="1"/>
</dbReference>
<dbReference type="InterPro" id="IPR036236">
    <property type="entry name" value="Znf_C2H2_sf"/>
</dbReference>
<keyword evidence="3 6" id="KW-0863">Zinc-finger</keyword>
<dbReference type="InterPro" id="IPR013087">
    <property type="entry name" value="Znf_C2H2_type"/>
</dbReference>
<evidence type="ECO:0000256" key="7">
    <source>
        <dbReference type="SAM" id="MobiDB-lite"/>
    </source>
</evidence>
<sequence>RLCCDVCGVQFSSGQALSAHIEDKHFVKEEVSNFVCITCGKALRRGMKFHERNFLPENDGQSGTFVNPCPLCSHVSKTKRLLKDHIARKHSRDRKIFRCSKCSFSCLKPGTFSVHMRRHVEEPKFACDQCGKLFLTMSILKRHANTHNKTRQYFCHVQGCGKSFNIKGRLTDHVRTVHNTKKASKVSPHKSKKANNTSCFNERNSLSKSKNESGQKKVQIINQVFVSKKLKWERDIVVYDVVLPENEIERFQNHTTSSHSQIDIIMPEEPNVSHNTPPAEPLTSFKREEQNAQISSKEDDMVSVKPDSIGVDGQCMESYNKQRPNFVCSWDGCGKKFRDSYNLRMHMCTHTGEMQRACTLCRYRCVQKSALDSHMLTHFKKCQ</sequence>
<organism evidence="9 10">
    <name type="scientific">Elysia chlorotica</name>
    <name type="common">Eastern emerald elysia</name>
    <name type="synonym">Sea slug</name>
    <dbReference type="NCBI Taxonomy" id="188477"/>
    <lineage>
        <taxon>Eukaryota</taxon>
        <taxon>Metazoa</taxon>
        <taxon>Spiralia</taxon>
        <taxon>Lophotrochozoa</taxon>
        <taxon>Mollusca</taxon>
        <taxon>Gastropoda</taxon>
        <taxon>Heterobranchia</taxon>
        <taxon>Euthyneura</taxon>
        <taxon>Panpulmonata</taxon>
        <taxon>Sacoglossa</taxon>
        <taxon>Placobranchoidea</taxon>
        <taxon>Plakobranchidae</taxon>
        <taxon>Elysia</taxon>
    </lineage>
</organism>
<feature type="compositionally biased region" description="Basic residues" evidence="7">
    <location>
        <begin position="178"/>
        <end position="193"/>
    </location>
</feature>
<evidence type="ECO:0000256" key="6">
    <source>
        <dbReference type="PROSITE-ProRule" id="PRU00042"/>
    </source>
</evidence>
<reference evidence="9 10" key="1">
    <citation type="submission" date="2019-01" db="EMBL/GenBank/DDBJ databases">
        <title>A draft genome assembly of the solar-powered sea slug Elysia chlorotica.</title>
        <authorList>
            <person name="Cai H."/>
            <person name="Li Q."/>
            <person name="Fang X."/>
            <person name="Li J."/>
            <person name="Curtis N.E."/>
            <person name="Altenburger A."/>
            <person name="Shibata T."/>
            <person name="Feng M."/>
            <person name="Maeda T."/>
            <person name="Schwartz J.A."/>
            <person name="Shigenobu S."/>
            <person name="Lundholm N."/>
            <person name="Nishiyama T."/>
            <person name="Yang H."/>
            <person name="Hasebe M."/>
            <person name="Li S."/>
            <person name="Pierce S.K."/>
            <person name="Wang J."/>
        </authorList>
    </citation>
    <scope>NUCLEOTIDE SEQUENCE [LARGE SCALE GENOMIC DNA]</scope>
    <source>
        <strain evidence="9">EC2010</strain>
        <tissue evidence="9">Whole organism of an adult</tissue>
    </source>
</reference>
<dbReference type="FunFam" id="3.30.160.60:FF:000125">
    <property type="entry name" value="Putative zinc finger protein 143"/>
    <property type="match status" value="1"/>
</dbReference>
<keyword evidence="2" id="KW-0677">Repeat</keyword>
<feature type="compositionally biased region" description="Polar residues" evidence="7">
    <location>
        <begin position="194"/>
        <end position="208"/>
    </location>
</feature>
<gene>
    <name evidence="9" type="ORF">EGW08_018494</name>
</gene>
<evidence type="ECO:0000256" key="2">
    <source>
        <dbReference type="ARBA" id="ARBA00022737"/>
    </source>
</evidence>
<dbReference type="PROSITE" id="PS00028">
    <property type="entry name" value="ZINC_FINGER_C2H2_1"/>
    <property type="match status" value="5"/>
</dbReference>
<feature type="domain" description="C2H2-type" evidence="8">
    <location>
        <begin position="97"/>
        <end position="124"/>
    </location>
</feature>
<dbReference type="SUPFAM" id="SSF57667">
    <property type="entry name" value="beta-beta-alpha zinc fingers"/>
    <property type="match status" value="3"/>
</dbReference>
<dbReference type="GO" id="GO:0008270">
    <property type="term" value="F:zinc ion binding"/>
    <property type="evidence" value="ECO:0007669"/>
    <property type="project" value="UniProtKB-KW"/>
</dbReference>
<comment type="caution">
    <text evidence="9">The sequence shown here is derived from an EMBL/GenBank/DDBJ whole genome shotgun (WGS) entry which is preliminary data.</text>
</comment>
<feature type="domain" description="C2H2-type" evidence="8">
    <location>
        <begin position="2"/>
        <end position="30"/>
    </location>
</feature>
<feature type="non-terminal residue" evidence="9">
    <location>
        <position position="1"/>
    </location>
</feature>
<evidence type="ECO:0000313" key="10">
    <source>
        <dbReference type="Proteomes" id="UP000271974"/>
    </source>
</evidence>
<keyword evidence="10" id="KW-1185">Reference proteome</keyword>
<accession>A0A3S1B2Y4</accession>
<keyword evidence="5" id="KW-0539">Nucleus</keyword>
<dbReference type="SMART" id="SM00355">
    <property type="entry name" value="ZnF_C2H2"/>
    <property type="match status" value="7"/>
</dbReference>
<feature type="domain" description="C2H2-type" evidence="8">
    <location>
        <begin position="153"/>
        <end position="183"/>
    </location>
</feature>
<dbReference type="OrthoDB" id="6155529at2759"/>
<dbReference type="PROSITE" id="PS50157">
    <property type="entry name" value="ZINC_FINGER_C2H2_2"/>
    <property type="match status" value="5"/>
</dbReference>
<dbReference type="GO" id="GO:0005634">
    <property type="term" value="C:nucleus"/>
    <property type="evidence" value="ECO:0007669"/>
    <property type="project" value="TreeGrafter"/>
</dbReference>
<dbReference type="Gene3D" id="3.30.160.60">
    <property type="entry name" value="Classic Zinc Finger"/>
    <property type="match status" value="5"/>
</dbReference>
<dbReference type="GO" id="GO:0000978">
    <property type="term" value="F:RNA polymerase II cis-regulatory region sequence-specific DNA binding"/>
    <property type="evidence" value="ECO:0007669"/>
    <property type="project" value="TreeGrafter"/>
</dbReference>
<evidence type="ECO:0000256" key="4">
    <source>
        <dbReference type="ARBA" id="ARBA00022833"/>
    </source>
</evidence>
<evidence type="ECO:0000256" key="5">
    <source>
        <dbReference type="ARBA" id="ARBA00023242"/>
    </source>
</evidence>
<feature type="domain" description="C2H2-type" evidence="8">
    <location>
        <begin position="125"/>
        <end position="152"/>
    </location>
</feature>
<feature type="domain" description="C2H2-type" evidence="8">
    <location>
        <begin position="326"/>
        <end position="355"/>
    </location>
</feature>
<dbReference type="PANTHER" id="PTHR24393:SF34">
    <property type="entry name" value="PR_SET DOMAIN 13"/>
    <property type="match status" value="1"/>
</dbReference>
<evidence type="ECO:0000259" key="8">
    <source>
        <dbReference type="PROSITE" id="PS50157"/>
    </source>
</evidence>
<dbReference type="GO" id="GO:0001228">
    <property type="term" value="F:DNA-binding transcription activator activity, RNA polymerase II-specific"/>
    <property type="evidence" value="ECO:0007669"/>
    <property type="project" value="TreeGrafter"/>
</dbReference>
<dbReference type="STRING" id="188477.A0A3S1B2Y4"/>
<dbReference type="AlphaFoldDB" id="A0A3S1B2Y4"/>
<keyword evidence="1" id="KW-0479">Metal-binding</keyword>
<keyword evidence="4" id="KW-0862">Zinc</keyword>